<organism evidence="2 3">
    <name type="scientific">Trifolium pratense</name>
    <name type="common">Red clover</name>
    <dbReference type="NCBI Taxonomy" id="57577"/>
    <lineage>
        <taxon>Eukaryota</taxon>
        <taxon>Viridiplantae</taxon>
        <taxon>Streptophyta</taxon>
        <taxon>Embryophyta</taxon>
        <taxon>Tracheophyta</taxon>
        <taxon>Spermatophyta</taxon>
        <taxon>Magnoliopsida</taxon>
        <taxon>eudicotyledons</taxon>
        <taxon>Gunneridae</taxon>
        <taxon>Pentapetalae</taxon>
        <taxon>rosids</taxon>
        <taxon>fabids</taxon>
        <taxon>Fabales</taxon>
        <taxon>Fabaceae</taxon>
        <taxon>Papilionoideae</taxon>
        <taxon>50 kb inversion clade</taxon>
        <taxon>NPAAA clade</taxon>
        <taxon>Hologalegina</taxon>
        <taxon>IRL clade</taxon>
        <taxon>Trifolieae</taxon>
        <taxon>Trifolium</taxon>
    </lineage>
</organism>
<dbReference type="Proteomes" id="UP000236291">
    <property type="component" value="Unassembled WGS sequence"/>
</dbReference>
<feature type="non-terminal residue" evidence="2">
    <location>
        <position position="20"/>
    </location>
</feature>
<dbReference type="EMBL" id="ASHM01207460">
    <property type="protein sequence ID" value="PNX67313.1"/>
    <property type="molecule type" value="Genomic_DNA"/>
</dbReference>
<gene>
    <name evidence="2" type="ORF">L195_g063458</name>
</gene>
<proteinExistence type="predicted"/>
<comment type="caution">
    <text evidence="2">The sequence shown here is derived from an EMBL/GenBank/DDBJ whole genome shotgun (WGS) entry which is preliminary data.</text>
</comment>
<feature type="region of interest" description="Disordered" evidence="1">
    <location>
        <begin position="1"/>
        <end position="20"/>
    </location>
</feature>
<evidence type="ECO:0000313" key="3">
    <source>
        <dbReference type="Proteomes" id="UP000236291"/>
    </source>
</evidence>
<evidence type="ECO:0000313" key="2">
    <source>
        <dbReference type="EMBL" id="PNX67313.1"/>
    </source>
</evidence>
<dbReference type="AlphaFoldDB" id="A0A2K3KM49"/>
<name>A0A2K3KM49_TRIPR</name>
<sequence>MLEDDHSEVLKDQRISTFRR</sequence>
<reference evidence="2 3" key="1">
    <citation type="journal article" date="2014" name="Am. J. Bot.">
        <title>Genome assembly and annotation for red clover (Trifolium pratense; Fabaceae).</title>
        <authorList>
            <person name="Istvanek J."/>
            <person name="Jaros M."/>
            <person name="Krenek A."/>
            <person name="Repkova J."/>
        </authorList>
    </citation>
    <scope>NUCLEOTIDE SEQUENCE [LARGE SCALE GENOMIC DNA]</scope>
    <source>
        <strain evidence="3">cv. Tatra</strain>
        <tissue evidence="2">Young leaves</tissue>
    </source>
</reference>
<protein>
    <submittedName>
        <fullName evidence="2">Uncharacterized protein</fullName>
    </submittedName>
</protein>
<reference evidence="2 3" key="2">
    <citation type="journal article" date="2017" name="Front. Plant Sci.">
        <title>Gene Classification and Mining of Molecular Markers Useful in Red Clover (Trifolium pratense) Breeding.</title>
        <authorList>
            <person name="Istvanek J."/>
            <person name="Dluhosova J."/>
            <person name="Dluhos P."/>
            <person name="Patkova L."/>
            <person name="Nedelnik J."/>
            <person name="Repkova J."/>
        </authorList>
    </citation>
    <scope>NUCLEOTIDE SEQUENCE [LARGE SCALE GENOMIC DNA]</scope>
    <source>
        <strain evidence="3">cv. Tatra</strain>
        <tissue evidence="2">Young leaves</tissue>
    </source>
</reference>
<accession>A0A2K3KM49</accession>
<evidence type="ECO:0000256" key="1">
    <source>
        <dbReference type="SAM" id="MobiDB-lite"/>
    </source>
</evidence>